<proteinExistence type="predicted"/>
<name>A0A8X7BQ42_9ARAC</name>
<accession>A0A8X7BQ42</accession>
<organism evidence="1 2">
    <name type="scientific">Trichonephila inaurata madagascariensis</name>
    <dbReference type="NCBI Taxonomy" id="2747483"/>
    <lineage>
        <taxon>Eukaryota</taxon>
        <taxon>Metazoa</taxon>
        <taxon>Ecdysozoa</taxon>
        <taxon>Arthropoda</taxon>
        <taxon>Chelicerata</taxon>
        <taxon>Arachnida</taxon>
        <taxon>Araneae</taxon>
        <taxon>Araneomorphae</taxon>
        <taxon>Entelegynae</taxon>
        <taxon>Araneoidea</taxon>
        <taxon>Nephilidae</taxon>
        <taxon>Trichonephila</taxon>
        <taxon>Trichonephila inaurata</taxon>
    </lineage>
</organism>
<dbReference type="Proteomes" id="UP000886998">
    <property type="component" value="Unassembled WGS sequence"/>
</dbReference>
<keyword evidence="2" id="KW-1185">Reference proteome</keyword>
<evidence type="ECO:0000313" key="2">
    <source>
        <dbReference type="Proteomes" id="UP000886998"/>
    </source>
</evidence>
<sequence length="81" mass="9676">MPIEVDELFLPSWRHPCGGIKPMARKTWHITLSQRVLRERHPKHRMIDASLTLDCTATKRCFGRRNDVEYSQMREREDRNA</sequence>
<comment type="caution">
    <text evidence="1">The sequence shown here is derived from an EMBL/GenBank/DDBJ whole genome shotgun (WGS) entry which is preliminary data.</text>
</comment>
<protein>
    <submittedName>
        <fullName evidence="1">Uncharacterized protein</fullName>
    </submittedName>
</protein>
<dbReference type="OrthoDB" id="6426246at2759"/>
<dbReference type="EMBL" id="BMAV01001959">
    <property type="protein sequence ID" value="GFY40531.1"/>
    <property type="molecule type" value="Genomic_DNA"/>
</dbReference>
<evidence type="ECO:0000313" key="1">
    <source>
        <dbReference type="EMBL" id="GFY40531.1"/>
    </source>
</evidence>
<gene>
    <name evidence="1" type="ORF">TNIN_100811</name>
</gene>
<dbReference type="AlphaFoldDB" id="A0A8X7BQ42"/>
<reference evidence="1" key="1">
    <citation type="submission" date="2020-08" db="EMBL/GenBank/DDBJ databases">
        <title>Multicomponent nature underlies the extraordinary mechanical properties of spider dragline silk.</title>
        <authorList>
            <person name="Kono N."/>
            <person name="Nakamura H."/>
            <person name="Mori M."/>
            <person name="Yoshida Y."/>
            <person name="Ohtoshi R."/>
            <person name="Malay A.D."/>
            <person name="Moran D.A.P."/>
            <person name="Tomita M."/>
            <person name="Numata K."/>
            <person name="Arakawa K."/>
        </authorList>
    </citation>
    <scope>NUCLEOTIDE SEQUENCE</scope>
</reference>